<comment type="caution">
    <text evidence="1">The sequence shown here is derived from an EMBL/GenBank/DDBJ whole genome shotgun (WGS) entry which is preliminary data.</text>
</comment>
<gene>
    <name evidence="1" type="ORF">MENTE1834_LOCUS7936</name>
</gene>
<sequence length="70" mass="8457">MDCPRVYWRRERQISLLKFETIYPLFKKSLTKLFLQSLIFQNLFKSITLFDFSSNIFVATSQTLHFGEWS</sequence>
<evidence type="ECO:0000313" key="1">
    <source>
        <dbReference type="EMBL" id="CAK5032744.1"/>
    </source>
</evidence>
<keyword evidence="2" id="KW-1185">Reference proteome</keyword>
<reference evidence="1" key="1">
    <citation type="submission" date="2023-11" db="EMBL/GenBank/DDBJ databases">
        <authorList>
            <person name="Poullet M."/>
        </authorList>
    </citation>
    <scope>NUCLEOTIDE SEQUENCE</scope>
    <source>
        <strain evidence="1">E1834</strain>
    </source>
</reference>
<accession>A0ACB0Y5Q4</accession>
<evidence type="ECO:0000313" key="2">
    <source>
        <dbReference type="Proteomes" id="UP001497535"/>
    </source>
</evidence>
<dbReference type="Proteomes" id="UP001497535">
    <property type="component" value="Unassembled WGS sequence"/>
</dbReference>
<proteinExistence type="predicted"/>
<organism evidence="1 2">
    <name type="scientific">Meloidogyne enterolobii</name>
    <name type="common">Root-knot nematode worm</name>
    <name type="synonym">Meloidogyne mayaguensis</name>
    <dbReference type="NCBI Taxonomy" id="390850"/>
    <lineage>
        <taxon>Eukaryota</taxon>
        <taxon>Metazoa</taxon>
        <taxon>Ecdysozoa</taxon>
        <taxon>Nematoda</taxon>
        <taxon>Chromadorea</taxon>
        <taxon>Rhabditida</taxon>
        <taxon>Tylenchina</taxon>
        <taxon>Tylenchomorpha</taxon>
        <taxon>Tylenchoidea</taxon>
        <taxon>Meloidogynidae</taxon>
        <taxon>Meloidogyninae</taxon>
        <taxon>Meloidogyne</taxon>
    </lineage>
</organism>
<dbReference type="EMBL" id="CAVMJV010000006">
    <property type="protein sequence ID" value="CAK5032744.1"/>
    <property type="molecule type" value="Genomic_DNA"/>
</dbReference>
<name>A0ACB0Y5Q4_MELEN</name>
<protein>
    <submittedName>
        <fullName evidence="1">Uncharacterized protein</fullName>
    </submittedName>
</protein>